<dbReference type="EMBL" id="HBEV01009032">
    <property type="protein sequence ID" value="CAD8589329.1"/>
    <property type="molecule type" value="Transcribed_RNA"/>
</dbReference>
<evidence type="ECO:0000256" key="2">
    <source>
        <dbReference type="SAM" id="Phobius"/>
    </source>
</evidence>
<feature type="transmembrane region" description="Helical" evidence="2">
    <location>
        <begin position="272"/>
        <end position="295"/>
    </location>
</feature>
<feature type="region of interest" description="Disordered" evidence="1">
    <location>
        <begin position="77"/>
        <end position="96"/>
    </location>
</feature>
<name>A0A7S0KQE1_MICPS</name>
<dbReference type="AlphaFoldDB" id="A0A7S0KQE1"/>
<accession>A0A7S0KQE1</accession>
<organism evidence="3">
    <name type="scientific">Micromonas pusilla</name>
    <name type="common">Picoplanktonic green alga</name>
    <name type="synonym">Chromulina pusilla</name>
    <dbReference type="NCBI Taxonomy" id="38833"/>
    <lineage>
        <taxon>Eukaryota</taxon>
        <taxon>Viridiplantae</taxon>
        <taxon>Chlorophyta</taxon>
        <taxon>Mamiellophyceae</taxon>
        <taxon>Mamiellales</taxon>
        <taxon>Mamiellaceae</taxon>
        <taxon>Micromonas</taxon>
    </lineage>
</organism>
<keyword evidence="2" id="KW-0472">Membrane</keyword>
<reference evidence="3" key="1">
    <citation type="submission" date="2021-01" db="EMBL/GenBank/DDBJ databases">
        <authorList>
            <person name="Corre E."/>
            <person name="Pelletier E."/>
            <person name="Niang G."/>
            <person name="Scheremetjew M."/>
            <person name="Finn R."/>
            <person name="Kale V."/>
            <person name="Holt S."/>
            <person name="Cochrane G."/>
            <person name="Meng A."/>
            <person name="Brown T."/>
            <person name="Cohen L."/>
        </authorList>
    </citation>
    <scope>NUCLEOTIDE SEQUENCE</scope>
    <source>
        <strain evidence="3">CCMP494</strain>
    </source>
</reference>
<evidence type="ECO:0000313" key="3">
    <source>
        <dbReference type="EMBL" id="CAD8589329.1"/>
    </source>
</evidence>
<sequence length="297" mass="32221">MSTLASASAPAFLPRGSRTSHRVSPRADASVTRNRWRPGAAGGKQRKTSRPRSSSDDEATSASSSIDALDKLLGSMDEADLPPSARPSAREDPFADFAPPTAQMAEERARSETGASGSGSFGGRRVNSDRTELDDFLDVGMRFEGLWTLLRAISKGSVLNTDLGNVEVGELVVVGLDKPSLQLWEAQAYELTRVYYQRTTDELGTRRVDVDSLGESPPERMYAYEEEASVKDGGGDWVLYCELFSEEYHSSPVRVRPEEVGLRTVGAEIGEALFIAVPVAFFWAAVSASFVVTSLSR</sequence>
<keyword evidence="2" id="KW-1133">Transmembrane helix</keyword>
<gene>
    <name evidence="3" type="ORF">MSP1404_LOCUS6905</name>
</gene>
<feature type="region of interest" description="Disordered" evidence="1">
    <location>
        <begin position="101"/>
        <end position="127"/>
    </location>
</feature>
<protein>
    <submittedName>
        <fullName evidence="3">Uncharacterized protein</fullName>
    </submittedName>
</protein>
<proteinExistence type="predicted"/>
<keyword evidence="2" id="KW-0812">Transmembrane</keyword>
<feature type="region of interest" description="Disordered" evidence="1">
    <location>
        <begin position="1"/>
        <end position="68"/>
    </location>
</feature>
<evidence type="ECO:0000256" key="1">
    <source>
        <dbReference type="SAM" id="MobiDB-lite"/>
    </source>
</evidence>